<dbReference type="HOGENOM" id="CLU_126480_0_0_11"/>
<dbReference type="AlphaFoldDB" id="C7PYF5"/>
<reference evidence="3 4" key="1">
    <citation type="journal article" date="2009" name="Stand. Genomic Sci.">
        <title>Complete genome sequence of Catenulispora acidiphila type strain (ID 139908).</title>
        <authorList>
            <person name="Copeland A."/>
            <person name="Lapidus A."/>
            <person name="Glavina Del Rio T."/>
            <person name="Nolan M."/>
            <person name="Lucas S."/>
            <person name="Chen F."/>
            <person name="Tice H."/>
            <person name="Cheng J.F."/>
            <person name="Bruce D."/>
            <person name="Goodwin L."/>
            <person name="Pitluck S."/>
            <person name="Mikhailova N."/>
            <person name="Pati A."/>
            <person name="Ivanova N."/>
            <person name="Mavromatis K."/>
            <person name="Chen A."/>
            <person name="Palaniappan K."/>
            <person name="Chain P."/>
            <person name="Land M."/>
            <person name="Hauser L."/>
            <person name="Chang Y.J."/>
            <person name="Jeffries C.D."/>
            <person name="Chertkov O."/>
            <person name="Brettin T."/>
            <person name="Detter J.C."/>
            <person name="Han C."/>
            <person name="Ali Z."/>
            <person name="Tindall B.J."/>
            <person name="Goker M."/>
            <person name="Bristow J."/>
            <person name="Eisen J.A."/>
            <person name="Markowitz V."/>
            <person name="Hugenholtz P."/>
            <person name="Kyrpides N.C."/>
            <person name="Klenk H.P."/>
        </authorList>
    </citation>
    <scope>NUCLEOTIDE SEQUENCE [LARGE SCALE GENOMIC DNA]</scope>
    <source>
        <strain evidence="4">DSM 44928 / JCM 14897 / NBRC 102108 / NRRL B-24433 / ID139908</strain>
    </source>
</reference>
<evidence type="ECO:0000256" key="1">
    <source>
        <dbReference type="SAM" id="Phobius"/>
    </source>
</evidence>
<feature type="transmembrane region" description="Helical" evidence="1">
    <location>
        <begin position="46"/>
        <end position="64"/>
    </location>
</feature>
<dbReference type="eggNOG" id="ENOG5032Z2S">
    <property type="taxonomic scope" value="Bacteria"/>
</dbReference>
<dbReference type="GO" id="GO:0005886">
    <property type="term" value="C:plasma membrane"/>
    <property type="evidence" value="ECO:0007669"/>
    <property type="project" value="UniProtKB-SubCell"/>
</dbReference>
<evidence type="ECO:0000313" key="3">
    <source>
        <dbReference type="EMBL" id="ACU75445.1"/>
    </source>
</evidence>
<protein>
    <submittedName>
        <fullName evidence="3">Integral membrane protein</fullName>
    </submittedName>
</protein>
<dbReference type="STRING" id="479433.Caci_6599"/>
<name>C7PYF5_CATAD</name>
<keyword evidence="1" id="KW-0812">Transmembrane</keyword>
<keyword evidence="1" id="KW-0472">Membrane</keyword>
<gene>
    <name evidence="3" type="ordered locus">Caci_6599</name>
</gene>
<sequence>MSHPLLNAFWMIFWFFLWIMWFMLLWRIISDVFGDHDLSGWAKTGWIIFVCVLPFLGVFIYLIVRGKSMTARQIQRAQANQQQFDDYVRQTASTTPSNSAEELSKLATLKADGVLSEAEFQQAKQKILA</sequence>
<dbReference type="KEGG" id="cai:Caci_6599"/>
<dbReference type="RefSeq" id="WP_015795174.1">
    <property type="nucleotide sequence ID" value="NC_013131.1"/>
</dbReference>
<feature type="domain" description="SHOCT" evidence="2">
    <location>
        <begin position="101"/>
        <end position="128"/>
    </location>
</feature>
<keyword evidence="1" id="KW-1133">Transmembrane helix</keyword>
<keyword evidence="4" id="KW-1185">Reference proteome</keyword>
<dbReference type="InParanoid" id="C7PYF5"/>
<proteinExistence type="predicted"/>
<evidence type="ECO:0000259" key="2">
    <source>
        <dbReference type="Pfam" id="PF09851"/>
    </source>
</evidence>
<dbReference type="OrthoDB" id="7596142at2"/>
<dbReference type="EMBL" id="CP001700">
    <property type="protein sequence ID" value="ACU75445.1"/>
    <property type="molecule type" value="Genomic_DNA"/>
</dbReference>
<organism evidence="3 4">
    <name type="scientific">Catenulispora acidiphila (strain DSM 44928 / JCM 14897 / NBRC 102108 / NRRL B-24433 / ID139908)</name>
    <dbReference type="NCBI Taxonomy" id="479433"/>
    <lineage>
        <taxon>Bacteria</taxon>
        <taxon>Bacillati</taxon>
        <taxon>Actinomycetota</taxon>
        <taxon>Actinomycetes</taxon>
        <taxon>Catenulisporales</taxon>
        <taxon>Catenulisporaceae</taxon>
        <taxon>Catenulispora</taxon>
    </lineage>
</organism>
<evidence type="ECO:0000313" key="4">
    <source>
        <dbReference type="Proteomes" id="UP000000851"/>
    </source>
</evidence>
<feature type="transmembrane region" description="Helical" evidence="1">
    <location>
        <begin position="7"/>
        <end position="26"/>
    </location>
</feature>
<dbReference type="Pfam" id="PF09851">
    <property type="entry name" value="SHOCT"/>
    <property type="match status" value="1"/>
</dbReference>
<dbReference type="Proteomes" id="UP000000851">
    <property type="component" value="Chromosome"/>
</dbReference>
<accession>C7PYF5</accession>
<dbReference type="InterPro" id="IPR018649">
    <property type="entry name" value="SHOCT"/>
</dbReference>